<feature type="compositionally biased region" description="Polar residues" evidence="1">
    <location>
        <begin position="290"/>
        <end position="299"/>
    </location>
</feature>
<evidence type="ECO:0000256" key="1">
    <source>
        <dbReference type="SAM" id="MobiDB-lite"/>
    </source>
</evidence>
<dbReference type="AlphaFoldDB" id="A0A9C5ZCZ3"/>
<gene>
    <name evidence="3" type="primary">LOC119642271</name>
</gene>
<evidence type="ECO:0000313" key="2">
    <source>
        <dbReference type="Proteomes" id="UP000092443"/>
    </source>
</evidence>
<dbReference type="Pfam" id="PF00634">
    <property type="entry name" value="BRCA2"/>
    <property type="match status" value="1"/>
</dbReference>
<dbReference type="RefSeq" id="XP_037897298.1">
    <property type="nucleotide sequence ID" value="XM_038041370.1"/>
</dbReference>
<dbReference type="Proteomes" id="UP000092443">
    <property type="component" value="Unplaced"/>
</dbReference>
<dbReference type="GeneID" id="119642271"/>
<dbReference type="KEGG" id="gfs:119642271"/>
<protein>
    <submittedName>
        <fullName evidence="3">Uncharacterized protein LOC119642271</fullName>
    </submittedName>
</protein>
<dbReference type="InterPro" id="IPR002093">
    <property type="entry name" value="BRCA2_repeat"/>
</dbReference>
<accession>A0A9C5ZCZ3</accession>
<dbReference type="PROSITE" id="PS50138">
    <property type="entry name" value="BRCA2_REPEAT"/>
    <property type="match status" value="1"/>
</dbReference>
<proteinExistence type="predicted"/>
<sequence>MSKFPVNKQITQGNQTDNISGYSKSLVLRETNVALGLQKASGERPELGVGKNAVGLNDIFIENEWKEVKSKVSRDEVGKMNNPGNSLISASFQTANGKKISISKESQISVKNILREFQDNFQETNDETELKDIKARMSIKSMESKFGKNTNSSAQIANKTGFQATFKIHQDNVGKFNNPGSSLISESFQTANVKKKPIFEKEKSNESGLEDIKDRKKHLLSLNPKFNYRPPQLCETPRQSETPTPELGEFVKNAVETSPPGINRKLPVQEKDNDAILMANRPKRWRLSGLSRTRTNSKK</sequence>
<reference evidence="3" key="1">
    <citation type="submission" date="2025-08" db="UniProtKB">
        <authorList>
            <consortium name="RefSeq"/>
        </authorList>
    </citation>
    <scope>IDENTIFICATION</scope>
    <source>
        <tissue evidence="3">Whole body pupa</tissue>
    </source>
</reference>
<name>A0A9C5ZCZ3_9MUSC</name>
<evidence type="ECO:0000313" key="3">
    <source>
        <dbReference type="RefSeq" id="XP_037897298.1"/>
    </source>
</evidence>
<feature type="region of interest" description="Disordered" evidence="1">
    <location>
        <begin position="277"/>
        <end position="299"/>
    </location>
</feature>
<keyword evidence="2" id="KW-1185">Reference proteome</keyword>
<organism evidence="2 3">
    <name type="scientific">Glossina fuscipes</name>
    <dbReference type="NCBI Taxonomy" id="7396"/>
    <lineage>
        <taxon>Eukaryota</taxon>
        <taxon>Metazoa</taxon>
        <taxon>Ecdysozoa</taxon>
        <taxon>Arthropoda</taxon>
        <taxon>Hexapoda</taxon>
        <taxon>Insecta</taxon>
        <taxon>Pterygota</taxon>
        <taxon>Neoptera</taxon>
        <taxon>Endopterygota</taxon>
        <taxon>Diptera</taxon>
        <taxon>Brachycera</taxon>
        <taxon>Muscomorpha</taxon>
        <taxon>Hippoboscoidea</taxon>
        <taxon>Glossinidae</taxon>
        <taxon>Glossina</taxon>
    </lineage>
</organism>